<comment type="similarity">
    <text evidence="2">Belongs to the TAPT1 family.</text>
</comment>
<evidence type="ECO:0000256" key="5">
    <source>
        <dbReference type="ARBA" id="ARBA00023136"/>
    </source>
</evidence>
<protein>
    <submittedName>
        <fullName evidence="9">Protein TAPT1 homolog</fullName>
    </submittedName>
</protein>
<dbReference type="PANTHER" id="PTHR13317:SF4">
    <property type="entry name" value="TRANSMEMBRANE ANTERIOR POSTERIOR TRANSFORMATION PROTEIN 1 HOMOLOG"/>
    <property type="match status" value="1"/>
</dbReference>
<dbReference type="GO" id="GO:0005789">
    <property type="term" value="C:endoplasmic reticulum membrane"/>
    <property type="evidence" value="ECO:0007669"/>
    <property type="project" value="TreeGrafter"/>
</dbReference>
<accession>A0A6P8ZIQ0</accession>
<proteinExistence type="inferred from homology"/>
<reference evidence="9" key="1">
    <citation type="submission" date="2025-08" db="UniProtKB">
        <authorList>
            <consortium name="RefSeq"/>
        </authorList>
    </citation>
    <scope>IDENTIFICATION</scope>
    <source>
        <tissue evidence="9">Total insect</tissue>
    </source>
</reference>
<comment type="subcellular location">
    <subcellularLocation>
        <location evidence="1">Membrane</location>
        <topology evidence="1">Multi-pass membrane protein</topology>
    </subcellularLocation>
</comment>
<feature type="region of interest" description="Disordered" evidence="6">
    <location>
        <begin position="474"/>
        <end position="562"/>
    </location>
</feature>
<evidence type="ECO:0000256" key="6">
    <source>
        <dbReference type="SAM" id="MobiDB-lite"/>
    </source>
</evidence>
<sequence length="678" mass="76991">MADRVGGLYGHQNEKKIRFRTSSRVHYSNENKVEDLFNEADLRNSWDRQDMMRDPDNPRPRIDLQRKPSLFEFLRVELTRSYLLEHDEERYSARREKVYSFMKIPREVEKFMTYGFFQCADSFLFVYTFLPMRFIMALISLITRPLQVCFGAQRPLRSRGVLAPAEICDILKAFILITCSMLMFYIDTSMMYHLIKSQSVIKLYIFYNMLEVGDRLFSAFGQDTIDALFWTATEPRDRRREHLGVIPHLFFAVAYVFLHSLLVLCQATTLNVAINSNNKALMTIMMSNNFVELKGSVFKKFDKNNLFQVSCSDVRERFHLFVLLFIVVLQTMREYSWKEERLWVLVPDCLLVLVAEVLVDWIKHAFITRFNELKVDVYRDYTISLAYDMAQTRQKHAFSDHSDLVARRMGFIPLPLGVVMVRVLAQALNIESPASVSLLILGYLCVTSFRILISVVILGKACDLINQHRLDKAQRTGDMTPPWNRASSPTSHSHIGNGGRDRSVARQLVLTPTSPQQSVPSTPAPLSPETYHSPVPIAGRLEKNSQEPVRKVSNVDTNATNLGPAAIFSNSAVDISNVCLNEELSDDGPAPGMKPIFEAEALTRSEPNVNKEEDNDDDSPLDIALSDSLARRAESEPSIPLAIEADEAPQVSAPTMSSATQPDSSVGLPHHHSFVCSE</sequence>
<dbReference type="Pfam" id="PF05346">
    <property type="entry name" value="DUF747"/>
    <property type="match status" value="1"/>
</dbReference>
<feature type="compositionally biased region" description="Low complexity" evidence="6">
    <location>
        <begin position="511"/>
        <end position="521"/>
    </location>
</feature>
<gene>
    <name evidence="9" type="primary">LOC117641011</name>
</gene>
<dbReference type="RefSeq" id="XP_034233989.1">
    <property type="nucleotide sequence ID" value="XM_034378098.1"/>
</dbReference>
<dbReference type="OrthoDB" id="29023at2759"/>
<dbReference type="InterPro" id="IPR008010">
    <property type="entry name" value="Tatp1"/>
</dbReference>
<feature type="compositionally biased region" description="Polar residues" evidence="6">
    <location>
        <begin position="652"/>
        <end position="664"/>
    </location>
</feature>
<dbReference type="GO" id="GO:0036064">
    <property type="term" value="C:ciliary basal body"/>
    <property type="evidence" value="ECO:0007669"/>
    <property type="project" value="TreeGrafter"/>
</dbReference>
<dbReference type="InParanoid" id="A0A6P8ZIQ0"/>
<feature type="compositionally biased region" description="Basic residues" evidence="6">
    <location>
        <begin position="669"/>
        <end position="678"/>
    </location>
</feature>
<evidence type="ECO:0000256" key="2">
    <source>
        <dbReference type="ARBA" id="ARBA00008803"/>
    </source>
</evidence>
<feature type="transmembrane region" description="Helical" evidence="7">
    <location>
        <begin position="411"/>
        <end position="430"/>
    </location>
</feature>
<keyword evidence="8" id="KW-1185">Reference proteome</keyword>
<feature type="transmembrane region" description="Helical" evidence="7">
    <location>
        <begin position="436"/>
        <end position="459"/>
    </location>
</feature>
<evidence type="ECO:0000313" key="8">
    <source>
        <dbReference type="Proteomes" id="UP000515158"/>
    </source>
</evidence>
<evidence type="ECO:0000256" key="3">
    <source>
        <dbReference type="ARBA" id="ARBA00022692"/>
    </source>
</evidence>
<feature type="compositionally biased region" description="Basic and acidic residues" evidence="6">
    <location>
        <begin position="540"/>
        <end position="550"/>
    </location>
</feature>
<feature type="compositionally biased region" description="Polar residues" evidence="6">
    <location>
        <begin position="485"/>
        <end position="494"/>
    </location>
</feature>
<feature type="transmembrane region" description="Helical" evidence="7">
    <location>
        <begin position="173"/>
        <end position="195"/>
    </location>
</feature>
<keyword evidence="5 7" id="KW-0472">Membrane</keyword>
<feature type="region of interest" description="Disordered" evidence="6">
    <location>
        <begin position="630"/>
        <end position="678"/>
    </location>
</feature>
<dbReference type="GeneID" id="117641011"/>
<dbReference type="AlphaFoldDB" id="A0A6P8ZIQ0"/>
<dbReference type="Proteomes" id="UP000515158">
    <property type="component" value="Unplaced"/>
</dbReference>
<feature type="region of interest" description="Disordered" evidence="6">
    <location>
        <begin position="603"/>
        <end position="622"/>
    </location>
</feature>
<feature type="transmembrane region" description="Helical" evidence="7">
    <location>
        <begin position="249"/>
        <end position="274"/>
    </location>
</feature>
<evidence type="ECO:0000256" key="4">
    <source>
        <dbReference type="ARBA" id="ARBA00022989"/>
    </source>
</evidence>
<keyword evidence="4 7" id="KW-1133">Transmembrane helix</keyword>
<dbReference type="PANTHER" id="PTHR13317">
    <property type="entry name" value="TRANSMEMBRANE ANTERIOR POSTERIOR TRANSFORMATION PROTEIN 1 HOMOLOG"/>
    <property type="match status" value="1"/>
</dbReference>
<evidence type="ECO:0000256" key="1">
    <source>
        <dbReference type="ARBA" id="ARBA00004141"/>
    </source>
</evidence>
<organism evidence="9">
    <name type="scientific">Thrips palmi</name>
    <name type="common">Melon thrips</name>
    <dbReference type="NCBI Taxonomy" id="161013"/>
    <lineage>
        <taxon>Eukaryota</taxon>
        <taxon>Metazoa</taxon>
        <taxon>Ecdysozoa</taxon>
        <taxon>Arthropoda</taxon>
        <taxon>Hexapoda</taxon>
        <taxon>Insecta</taxon>
        <taxon>Pterygota</taxon>
        <taxon>Neoptera</taxon>
        <taxon>Paraneoptera</taxon>
        <taxon>Thysanoptera</taxon>
        <taxon>Terebrantia</taxon>
        <taxon>Thripoidea</taxon>
        <taxon>Thripidae</taxon>
        <taxon>Thrips</taxon>
    </lineage>
</organism>
<dbReference type="GO" id="GO:0045724">
    <property type="term" value="P:positive regulation of cilium assembly"/>
    <property type="evidence" value="ECO:0007669"/>
    <property type="project" value="TreeGrafter"/>
</dbReference>
<keyword evidence="3 7" id="KW-0812">Transmembrane</keyword>
<dbReference type="KEGG" id="tpal:117641011"/>
<name>A0A6P8ZIQ0_THRPL</name>
<dbReference type="FunCoup" id="A0A6P8ZIQ0">
    <property type="interactions" value="782"/>
</dbReference>
<evidence type="ECO:0000313" key="9">
    <source>
        <dbReference type="RefSeq" id="XP_034233989.1"/>
    </source>
</evidence>
<evidence type="ECO:0000256" key="7">
    <source>
        <dbReference type="SAM" id="Phobius"/>
    </source>
</evidence>